<dbReference type="Gene3D" id="3.40.1790.10">
    <property type="entry name" value="Indigoidine synthase domain"/>
    <property type="match status" value="1"/>
</dbReference>
<dbReference type="AlphaFoldDB" id="A0A449BJ58"/>
<dbReference type="GO" id="GO:0005737">
    <property type="term" value="C:cytoplasm"/>
    <property type="evidence" value="ECO:0007669"/>
    <property type="project" value="TreeGrafter"/>
</dbReference>
<comment type="subunit">
    <text evidence="6">Homotrimer.</text>
</comment>
<feature type="binding site" evidence="6">
    <location>
        <position position="86"/>
    </location>
    <ligand>
        <name>substrate</name>
    </ligand>
</feature>
<proteinExistence type="inferred from homology"/>
<comment type="similarity">
    <text evidence="6">Belongs to the pseudouridine-5'-phosphate glycosidase family.</text>
</comment>
<evidence type="ECO:0000256" key="3">
    <source>
        <dbReference type="ARBA" id="ARBA00023211"/>
    </source>
</evidence>
<reference evidence="7 8" key="1">
    <citation type="submission" date="2019-01" db="EMBL/GenBank/DDBJ databases">
        <authorList>
            <consortium name="Pathogen Informatics"/>
        </authorList>
    </citation>
    <scope>NUCLEOTIDE SEQUENCE [LARGE SCALE GENOMIC DNA]</scope>
    <source>
        <strain evidence="7 8">NCTC10172</strain>
    </source>
</reference>
<dbReference type="GO" id="GO:0016798">
    <property type="term" value="F:hydrolase activity, acting on glycosyl bonds"/>
    <property type="evidence" value="ECO:0007669"/>
    <property type="project" value="UniProtKB-KW"/>
</dbReference>
<feature type="binding site" evidence="6">
    <location>
        <position position="106"/>
    </location>
    <ligand>
        <name>substrate</name>
    </ligand>
</feature>
<dbReference type="STRING" id="1408416.GCA_000702765_00973"/>
<evidence type="ECO:0000256" key="1">
    <source>
        <dbReference type="ARBA" id="ARBA00022723"/>
    </source>
</evidence>
<dbReference type="Pfam" id="PF04227">
    <property type="entry name" value="Indigoidine_A"/>
    <property type="match status" value="1"/>
</dbReference>
<dbReference type="GO" id="GO:0046872">
    <property type="term" value="F:metal ion binding"/>
    <property type="evidence" value="ECO:0007669"/>
    <property type="project" value="UniProtKB-KW"/>
</dbReference>
<sequence>MNQYIDIHPRVLKAIRNNEPVVALESTIISHGMPYPQNVEMALSVEKIIENEGAVPATIAIIDGRIKVGLTPDEITKLAQLKNVLKVSKRDFGYCISKKYNGATTVSATMLVASMVGIKVFATGGIGGVHRDAQQTFDISRDLEELANENVCVVCAGAKSILDLNLTLEYLETKGVEIIGYQTDELPAFYTRESGLHVDYQLDTPEEVAKLIHVKWSLGLKGGIVVANPISKLYSMDKSIIDQEIEKALLLAKENNIKGKEITPFLLSKIKALTEGKSLDANIQLVYNNAKLAAQIAVCYEKLWLNFHALSFDIIYLLW</sequence>
<dbReference type="InterPro" id="IPR007342">
    <property type="entry name" value="PsuG"/>
</dbReference>
<feature type="active site" description="Nucleophile" evidence="6">
    <location>
        <position position="159"/>
    </location>
</feature>
<accession>A0A449BJ58</accession>
<comment type="cofactor">
    <cofactor evidence="6">
        <name>Mn(2+)</name>
        <dbReference type="ChEBI" id="CHEBI:29035"/>
    </cofactor>
    <text evidence="6">Binds 1 Mn(2+) ion per subunit.</text>
</comment>
<keyword evidence="2 6" id="KW-0378">Hydrolase</keyword>
<keyword evidence="5 6" id="KW-0326">Glycosidase</keyword>
<keyword evidence="4 6" id="KW-0456">Lyase</keyword>
<dbReference type="InterPro" id="IPR022830">
    <property type="entry name" value="Indigdn_synthA-like"/>
</dbReference>
<evidence type="ECO:0000256" key="5">
    <source>
        <dbReference type="ARBA" id="ARBA00023295"/>
    </source>
</evidence>
<dbReference type="Proteomes" id="UP000290909">
    <property type="component" value="Chromosome"/>
</dbReference>
<organism evidence="7 8">
    <name type="scientific">Acholeplasma hippikon</name>
    <dbReference type="NCBI Taxonomy" id="264636"/>
    <lineage>
        <taxon>Bacteria</taxon>
        <taxon>Bacillati</taxon>
        <taxon>Mycoplasmatota</taxon>
        <taxon>Mollicutes</taxon>
        <taxon>Acholeplasmatales</taxon>
        <taxon>Acholeplasmataceae</taxon>
        <taxon>Acholeplasma</taxon>
    </lineage>
</organism>
<gene>
    <name evidence="6 7" type="primary">psuG</name>
    <name evidence="7" type="ORF">NCTC10172_00507</name>
</gene>
<protein>
    <recommendedName>
        <fullName evidence="6">Pseudouridine-5'-phosphate glycosidase</fullName>
        <shortName evidence="6">PsiMP glycosidase</shortName>
        <ecNumber evidence="6">4.2.1.70</ecNumber>
    </recommendedName>
</protein>
<dbReference type="GO" id="GO:0004730">
    <property type="term" value="F:pseudouridylate synthase activity"/>
    <property type="evidence" value="ECO:0007669"/>
    <property type="project" value="UniProtKB-UniRule"/>
</dbReference>
<evidence type="ECO:0000313" key="7">
    <source>
        <dbReference type="EMBL" id="VEU82496.1"/>
    </source>
</evidence>
<feature type="active site" description="Proton donor" evidence="6">
    <location>
        <position position="25"/>
    </location>
</feature>
<comment type="catalytic activity">
    <reaction evidence="6">
        <text>D-ribose 5-phosphate + uracil = psi-UMP + H2O</text>
        <dbReference type="Rhea" id="RHEA:18337"/>
        <dbReference type="ChEBI" id="CHEBI:15377"/>
        <dbReference type="ChEBI" id="CHEBI:17568"/>
        <dbReference type="ChEBI" id="CHEBI:58380"/>
        <dbReference type="ChEBI" id="CHEBI:78346"/>
        <dbReference type="EC" id="4.2.1.70"/>
    </reaction>
</comment>
<dbReference type="KEGG" id="ahk:NCTC10172_00507"/>
<dbReference type="GO" id="GO:0046113">
    <property type="term" value="P:nucleobase catabolic process"/>
    <property type="evidence" value="ECO:0007669"/>
    <property type="project" value="UniProtKB-UniRule"/>
</dbReference>
<name>A0A449BJ58_9MOLU</name>
<feature type="binding site" evidence="6">
    <location>
        <begin position="140"/>
        <end position="142"/>
    </location>
    <ligand>
        <name>substrate</name>
    </ligand>
</feature>
<dbReference type="HAMAP" id="MF_01876">
    <property type="entry name" value="PsiMP_glycosidase"/>
    <property type="match status" value="1"/>
</dbReference>
<evidence type="ECO:0000313" key="8">
    <source>
        <dbReference type="Proteomes" id="UP000290909"/>
    </source>
</evidence>
<keyword evidence="1 6" id="KW-0479">Metal-binding</keyword>
<dbReference type="SUPFAM" id="SSF110581">
    <property type="entry name" value="Indigoidine synthase A-like"/>
    <property type="match status" value="1"/>
</dbReference>
<comment type="function">
    <text evidence="6">Catalyzes the reversible cleavage of pseudouridine 5'-phosphate (PsiMP) to ribose 5-phosphate and uracil. Functions biologically in the cleavage direction, as part of a pseudouridine degradation pathway.</text>
</comment>
<keyword evidence="8" id="KW-1185">Reference proteome</keyword>
<dbReference type="EC" id="4.2.1.70" evidence="6"/>
<dbReference type="EMBL" id="LR215050">
    <property type="protein sequence ID" value="VEU82496.1"/>
    <property type="molecule type" value="Genomic_DNA"/>
</dbReference>
<dbReference type="PANTHER" id="PTHR42909:SF1">
    <property type="entry name" value="CARBOHYDRATE KINASE PFKB DOMAIN-CONTAINING PROTEIN"/>
    <property type="match status" value="1"/>
</dbReference>
<dbReference type="PANTHER" id="PTHR42909">
    <property type="entry name" value="ZGC:136858"/>
    <property type="match status" value="1"/>
</dbReference>
<evidence type="ECO:0000256" key="6">
    <source>
        <dbReference type="HAMAP-Rule" id="MF_01876"/>
    </source>
</evidence>
<feature type="binding site" evidence="6">
    <location>
        <position position="138"/>
    </location>
    <ligand>
        <name>Mn(2+)</name>
        <dbReference type="ChEBI" id="CHEBI:29035"/>
    </ligand>
</feature>
<evidence type="ECO:0000256" key="4">
    <source>
        <dbReference type="ARBA" id="ARBA00023239"/>
    </source>
</evidence>
<evidence type="ECO:0000256" key="2">
    <source>
        <dbReference type="ARBA" id="ARBA00022801"/>
    </source>
</evidence>
<keyword evidence="3 6" id="KW-0464">Manganese</keyword>